<dbReference type="Pfam" id="PF09011">
    <property type="entry name" value="HMG_box_2"/>
    <property type="match status" value="1"/>
</dbReference>
<evidence type="ECO:0000313" key="4">
    <source>
        <dbReference type="EMBL" id="PKC08055.1"/>
    </source>
</evidence>
<dbReference type="GO" id="GO:0003677">
    <property type="term" value="F:DNA binding"/>
    <property type="evidence" value="ECO:0007669"/>
    <property type="project" value="UniProtKB-UniRule"/>
</dbReference>
<keyword evidence="1" id="KW-0238">DNA-binding</keyword>
<feature type="domain" description="HMG box" evidence="2">
    <location>
        <begin position="14"/>
        <end position="64"/>
    </location>
</feature>
<reference evidence="4 5" key="2">
    <citation type="submission" date="2017-09" db="EMBL/GenBank/DDBJ databases">
        <title>Extensive intraspecific genome diversity in a model arbuscular mycorrhizal fungus.</title>
        <authorList>
            <person name="Chen E.C."/>
            <person name="Morin E."/>
            <person name="Beaudet D."/>
            <person name="Noel J."/>
            <person name="Ndikumana S."/>
            <person name="Charron P."/>
            <person name="St-Onge C."/>
            <person name="Giorgi J."/>
            <person name="Grigoriev I.V."/>
            <person name="Roux C."/>
            <person name="Martin F.M."/>
            <person name="Corradi N."/>
        </authorList>
    </citation>
    <scope>NUCLEOTIDE SEQUENCE [LARGE SCALE GENOMIC DNA]</scope>
    <source>
        <strain evidence="4 5">A5</strain>
    </source>
</reference>
<dbReference type="VEuPathDB" id="FungiDB:RhiirA1_450682"/>
<protein>
    <recommendedName>
        <fullName evidence="2">HMG box domain-containing protein</fullName>
    </recommendedName>
</protein>
<dbReference type="VEuPathDB" id="FungiDB:FUN_024465"/>
<sequence length="129" mass="15504">MKSIRFVPYTIEKSKRKAGVFIFYRNEMLKEYGPIRIQMTAFSKMMSEKWNALSENEKELWRQKHALSQYPAEQIPIENEYEEPAPIIIIQNPCQICGYLTTTFQWICNLCFLNYLNNLSAEYYQYYNL</sequence>
<evidence type="ECO:0000313" key="5">
    <source>
        <dbReference type="Proteomes" id="UP000232722"/>
    </source>
</evidence>
<reference evidence="3" key="3">
    <citation type="submission" date="2020-05" db="EMBL/GenBank/DDBJ databases">
        <authorList>
            <person name="Rincon C."/>
            <person name="Sanders R I."/>
            <person name="Robbins C."/>
            <person name="Chaturvedi A."/>
        </authorList>
    </citation>
    <scope>NUCLEOTIDE SEQUENCE</scope>
    <source>
        <strain evidence="3">CHB12</strain>
    </source>
</reference>
<dbReference type="AlphaFoldDB" id="A0A2I1E255"/>
<accession>A0A2I1E255</accession>
<evidence type="ECO:0000259" key="2">
    <source>
        <dbReference type="PROSITE" id="PS50118"/>
    </source>
</evidence>
<gene>
    <name evidence="3" type="ORF">CHRIB12_LOCUS1628</name>
    <name evidence="4" type="ORF">RhiirA5_417403</name>
</gene>
<keyword evidence="1" id="KW-0539">Nucleus</keyword>
<dbReference type="PROSITE" id="PS50118">
    <property type="entry name" value="HMG_BOX_2"/>
    <property type="match status" value="1"/>
</dbReference>
<dbReference type="SMR" id="A0A2I1E255"/>
<dbReference type="Proteomes" id="UP000684084">
    <property type="component" value="Unassembled WGS sequence"/>
</dbReference>
<dbReference type="EMBL" id="LLXJ01000578">
    <property type="protein sequence ID" value="PKC08055.1"/>
    <property type="molecule type" value="Genomic_DNA"/>
</dbReference>
<feature type="DNA-binding region" description="HMG box" evidence="1">
    <location>
        <begin position="14"/>
        <end position="64"/>
    </location>
</feature>
<dbReference type="Gene3D" id="1.10.30.10">
    <property type="entry name" value="High mobility group box domain"/>
    <property type="match status" value="1"/>
</dbReference>
<dbReference type="InterPro" id="IPR036910">
    <property type="entry name" value="HMG_box_dom_sf"/>
</dbReference>
<dbReference type="Proteomes" id="UP000232722">
    <property type="component" value="Unassembled WGS sequence"/>
</dbReference>
<dbReference type="VEuPathDB" id="FungiDB:RhiirFUN_004282"/>
<name>A0A2I1E255_9GLOM</name>
<reference evidence="4 5" key="1">
    <citation type="submission" date="2016-04" db="EMBL/GenBank/DDBJ databases">
        <title>Genome analyses suggest a sexual origin of heterokaryosis in a supposedly ancient asexual fungus.</title>
        <authorList>
            <person name="Ropars J."/>
            <person name="Sedzielewska K."/>
            <person name="Noel J."/>
            <person name="Charron P."/>
            <person name="Farinelli L."/>
            <person name="Marton T."/>
            <person name="Kruger M."/>
            <person name="Pelin A."/>
            <person name="Brachmann A."/>
            <person name="Corradi N."/>
        </authorList>
    </citation>
    <scope>NUCLEOTIDE SEQUENCE [LARGE SCALE GENOMIC DNA]</scope>
    <source>
        <strain evidence="4 5">A5</strain>
    </source>
</reference>
<organism evidence="4 5">
    <name type="scientific">Rhizophagus irregularis</name>
    <dbReference type="NCBI Taxonomy" id="588596"/>
    <lineage>
        <taxon>Eukaryota</taxon>
        <taxon>Fungi</taxon>
        <taxon>Fungi incertae sedis</taxon>
        <taxon>Mucoromycota</taxon>
        <taxon>Glomeromycotina</taxon>
        <taxon>Glomeromycetes</taxon>
        <taxon>Glomerales</taxon>
        <taxon>Glomeraceae</taxon>
        <taxon>Rhizophagus</taxon>
    </lineage>
</organism>
<proteinExistence type="predicted"/>
<evidence type="ECO:0000313" key="3">
    <source>
        <dbReference type="EMBL" id="CAB5312179.1"/>
    </source>
</evidence>
<dbReference type="SUPFAM" id="SSF47095">
    <property type="entry name" value="HMG-box"/>
    <property type="match status" value="1"/>
</dbReference>
<dbReference type="OrthoDB" id="2342879at2759"/>
<evidence type="ECO:0000256" key="1">
    <source>
        <dbReference type="PROSITE-ProRule" id="PRU00267"/>
    </source>
</evidence>
<dbReference type="InterPro" id="IPR009071">
    <property type="entry name" value="HMG_box_dom"/>
</dbReference>
<comment type="caution">
    <text evidence="4">The sequence shown here is derived from an EMBL/GenBank/DDBJ whole genome shotgun (WGS) entry which is preliminary data.</text>
</comment>
<dbReference type="GO" id="GO:0005634">
    <property type="term" value="C:nucleus"/>
    <property type="evidence" value="ECO:0007669"/>
    <property type="project" value="UniProtKB-UniRule"/>
</dbReference>
<dbReference type="EMBL" id="CAGKOT010000002">
    <property type="protein sequence ID" value="CAB5312179.1"/>
    <property type="molecule type" value="Genomic_DNA"/>
</dbReference>